<dbReference type="GeneID" id="11971158"/>
<keyword evidence="2" id="KW-0067">ATP-binding</keyword>
<dbReference type="InterPro" id="IPR027417">
    <property type="entry name" value="P-loop_NTPase"/>
</dbReference>
<dbReference type="EMBL" id="CP003243">
    <property type="protein sequence ID" value="AFC99789.1"/>
    <property type="molecule type" value="Genomic_DNA"/>
</dbReference>
<dbReference type="RefSeq" id="WP_014405627.1">
    <property type="nucleotide sequence ID" value="NC_017034.1"/>
</dbReference>
<dbReference type="InterPro" id="IPR055549">
    <property type="entry name" value="DUF7125"/>
</dbReference>
<dbReference type="STRING" id="1041930.Mtc_1033"/>
<dbReference type="OrthoDB" id="49711at2157"/>
<dbReference type="AlphaFoldDB" id="H8I5X2"/>
<dbReference type="PANTHER" id="PTHR43637">
    <property type="entry name" value="UPF0273 PROTEIN TM_0370"/>
    <property type="match status" value="1"/>
</dbReference>
<dbReference type="SUPFAM" id="SSF52540">
    <property type="entry name" value="P-loop containing nucleoside triphosphate hydrolases"/>
    <property type="match status" value="1"/>
</dbReference>
<proteinExistence type="predicted"/>
<sequence>MGESKVESLFNNDDRPQAIEKGRLPTGIDILDRNISGGLPVGALVYFSADPKSMPEVFLYELSTPRKTYYITTHKSPRYIKRNMDELDFKCDNVEFIDLHHEYYNKLLSASSDRNVAAKKLVAYIIGWLDGLKKKKDRGFTIVFDSFSFFVELGIDIDTLKRLLDEVYEVINEKDSICYLMMVKGMHHESVENCLQYWCDVIFDIDIERKGDKIANKLALPKIRGMTPVTDYIKFKVTDRITIDTSRDIA</sequence>
<dbReference type="Gene3D" id="3.40.50.300">
    <property type="entry name" value="P-loop containing nucleotide triphosphate hydrolases"/>
    <property type="match status" value="1"/>
</dbReference>
<dbReference type="Proteomes" id="UP000005233">
    <property type="component" value="Chromosome"/>
</dbReference>
<keyword evidence="4" id="KW-1185">Reference proteome</keyword>
<evidence type="ECO:0000256" key="1">
    <source>
        <dbReference type="ARBA" id="ARBA00022741"/>
    </source>
</evidence>
<evidence type="ECO:0000313" key="4">
    <source>
        <dbReference type="Proteomes" id="UP000005233"/>
    </source>
</evidence>
<accession>H8I5X2</accession>
<reference evidence="3 4" key="1">
    <citation type="journal article" date="2012" name="J. Bacteriol.">
        <title>Complete genome sequence of a thermophilic methanogen, Methanocella conradii HZ254, isolated from Chinese rice field soil.</title>
        <authorList>
            <person name="Lu Z."/>
            <person name="Lu Y."/>
        </authorList>
    </citation>
    <scope>NUCLEOTIDE SEQUENCE [LARGE SCALE GENOMIC DNA]</scope>
    <source>
        <strain evidence="4">DSM 24694 / JCM 17849 / CGMCC 1.5162 / HZ254</strain>
    </source>
</reference>
<name>H8I5X2_METCZ</name>
<dbReference type="Pfam" id="PF23442">
    <property type="entry name" value="DUF7125"/>
    <property type="match status" value="1"/>
</dbReference>
<evidence type="ECO:0000256" key="2">
    <source>
        <dbReference type="ARBA" id="ARBA00022840"/>
    </source>
</evidence>
<evidence type="ECO:0000313" key="3">
    <source>
        <dbReference type="EMBL" id="AFC99789.1"/>
    </source>
</evidence>
<gene>
    <name evidence="3" type="ordered locus">Mtc_1033</name>
</gene>
<protein>
    <submittedName>
        <fullName evidence="3">RecA-superfamily ATPases implicated in signal transduction (KaiC domain)</fullName>
    </submittedName>
</protein>
<dbReference type="PANTHER" id="PTHR43637:SF2">
    <property type="entry name" value="PROTEIN GVPD 1"/>
    <property type="match status" value="1"/>
</dbReference>
<organism evidence="3 4">
    <name type="scientific">Methanocella conradii (strain DSM 24694 / JCM 17849 / CGMCC 1.5162 / HZ254)</name>
    <dbReference type="NCBI Taxonomy" id="1041930"/>
    <lineage>
        <taxon>Archaea</taxon>
        <taxon>Methanobacteriati</taxon>
        <taxon>Methanobacteriota</taxon>
        <taxon>Stenosarchaea group</taxon>
        <taxon>Methanomicrobia</taxon>
        <taxon>Methanocellales</taxon>
        <taxon>Methanocellaceae</taxon>
        <taxon>Methanocella</taxon>
    </lineage>
</organism>
<dbReference type="HOGENOM" id="CLU_069300_0_0_2"/>
<dbReference type="GO" id="GO:0005524">
    <property type="term" value="F:ATP binding"/>
    <property type="evidence" value="ECO:0007669"/>
    <property type="project" value="UniProtKB-KW"/>
</dbReference>
<dbReference type="eggNOG" id="arCOG01175">
    <property type="taxonomic scope" value="Archaea"/>
</dbReference>
<keyword evidence="1" id="KW-0547">Nucleotide-binding</keyword>
<dbReference type="KEGG" id="mez:Mtc_1033"/>